<dbReference type="Gene3D" id="3.30.40.10">
    <property type="entry name" value="Zinc/RING finger domain, C3HC4 (zinc finger)"/>
    <property type="match status" value="1"/>
</dbReference>
<feature type="coiled-coil region" evidence="4">
    <location>
        <begin position="34"/>
        <end position="61"/>
    </location>
</feature>
<dbReference type="GeneID" id="106157855"/>
<gene>
    <name evidence="7" type="primary">LOC106157855</name>
</gene>
<dbReference type="OrthoDB" id="6381204at2759"/>
<dbReference type="AlphaFoldDB" id="A0A1S3HSS4"/>
<dbReference type="RefSeq" id="XP_013389090.1">
    <property type="nucleotide sequence ID" value="XM_013533636.1"/>
</dbReference>
<dbReference type="KEGG" id="lak:106157855"/>
<protein>
    <submittedName>
        <fullName evidence="7">E3 ubiquitin-protein ligase MIB1</fullName>
    </submittedName>
</protein>
<dbReference type="GO" id="GO:0008270">
    <property type="term" value="F:zinc ion binding"/>
    <property type="evidence" value="ECO:0007669"/>
    <property type="project" value="UniProtKB-KW"/>
</dbReference>
<sequence>MLGSRLKIWLLKPLLIFPSQRGSSLQDRMSEIKRQQEENKRQVTERELKLLNQKIDRLLSRLDHHEPEPAETEDEECIICFSGKASIVTQPCGHRVVCRRCFIKTIQAAISQRSLPLCCIVCRAHVHKLVMTNALTTGNFMSAPSSQVSQTPPCLMMSNPQALLPKSQTVLTPIVPKKKKKTTIPFFSFLRRLKNKHSRRRGTS</sequence>
<evidence type="ECO:0000256" key="1">
    <source>
        <dbReference type="ARBA" id="ARBA00022771"/>
    </source>
</evidence>
<dbReference type="InterPro" id="IPR001841">
    <property type="entry name" value="Znf_RING"/>
</dbReference>
<keyword evidence="1 3" id="KW-0863">Zinc-finger</keyword>
<dbReference type="InterPro" id="IPR013083">
    <property type="entry name" value="Znf_RING/FYVE/PHD"/>
</dbReference>
<dbReference type="STRING" id="7574.A0A1S3HSS4"/>
<dbReference type="InParanoid" id="A0A1S3HSS4"/>
<evidence type="ECO:0000256" key="2">
    <source>
        <dbReference type="ARBA" id="ARBA00022833"/>
    </source>
</evidence>
<organism evidence="6 7">
    <name type="scientific">Lingula anatina</name>
    <name type="common">Brachiopod</name>
    <name type="synonym">Lingula unguis</name>
    <dbReference type="NCBI Taxonomy" id="7574"/>
    <lineage>
        <taxon>Eukaryota</taxon>
        <taxon>Metazoa</taxon>
        <taxon>Spiralia</taxon>
        <taxon>Lophotrochozoa</taxon>
        <taxon>Brachiopoda</taxon>
        <taxon>Linguliformea</taxon>
        <taxon>Lingulata</taxon>
        <taxon>Lingulida</taxon>
        <taxon>Linguloidea</taxon>
        <taxon>Lingulidae</taxon>
        <taxon>Lingula</taxon>
    </lineage>
</organism>
<dbReference type="Proteomes" id="UP000085678">
    <property type="component" value="Unplaced"/>
</dbReference>
<evidence type="ECO:0000313" key="7">
    <source>
        <dbReference type="RefSeq" id="XP_013389090.1"/>
    </source>
</evidence>
<evidence type="ECO:0000256" key="4">
    <source>
        <dbReference type="SAM" id="Coils"/>
    </source>
</evidence>
<keyword evidence="4" id="KW-0175">Coiled coil</keyword>
<feature type="domain" description="RING-type" evidence="5">
    <location>
        <begin position="77"/>
        <end position="123"/>
    </location>
</feature>
<dbReference type="SUPFAM" id="SSF57850">
    <property type="entry name" value="RING/U-box"/>
    <property type="match status" value="1"/>
</dbReference>
<name>A0A1S3HSS4_LINAN</name>
<keyword evidence="2" id="KW-0862">Zinc</keyword>
<evidence type="ECO:0000313" key="6">
    <source>
        <dbReference type="Proteomes" id="UP000085678"/>
    </source>
</evidence>
<reference evidence="7" key="1">
    <citation type="submission" date="2025-08" db="UniProtKB">
        <authorList>
            <consortium name="RefSeq"/>
        </authorList>
    </citation>
    <scope>IDENTIFICATION</scope>
    <source>
        <tissue evidence="7">Gonads</tissue>
    </source>
</reference>
<evidence type="ECO:0000259" key="5">
    <source>
        <dbReference type="PROSITE" id="PS50089"/>
    </source>
</evidence>
<keyword evidence="6" id="KW-1185">Reference proteome</keyword>
<evidence type="ECO:0000256" key="3">
    <source>
        <dbReference type="PROSITE-ProRule" id="PRU00175"/>
    </source>
</evidence>
<dbReference type="PROSITE" id="PS50089">
    <property type="entry name" value="ZF_RING_2"/>
    <property type="match status" value="1"/>
</dbReference>
<proteinExistence type="predicted"/>
<keyword evidence="1 3" id="KW-0479">Metal-binding</keyword>
<accession>A0A1S3HSS4</accession>
<dbReference type="Pfam" id="PF13920">
    <property type="entry name" value="zf-C3HC4_3"/>
    <property type="match status" value="1"/>
</dbReference>